<organism evidence="2 3">
    <name type="scientific">Aquibium carbonis</name>
    <dbReference type="NCBI Taxonomy" id="2495581"/>
    <lineage>
        <taxon>Bacteria</taxon>
        <taxon>Pseudomonadati</taxon>
        <taxon>Pseudomonadota</taxon>
        <taxon>Alphaproteobacteria</taxon>
        <taxon>Hyphomicrobiales</taxon>
        <taxon>Phyllobacteriaceae</taxon>
        <taxon>Aquibium</taxon>
    </lineage>
</organism>
<dbReference type="SUPFAM" id="SSF53448">
    <property type="entry name" value="Nucleotide-diphospho-sugar transferases"/>
    <property type="match status" value="1"/>
</dbReference>
<feature type="domain" description="Glycosyltransferase 2-like" evidence="1">
    <location>
        <begin position="4"/>
        <end position="117"/>
    </location>
</feature>
<name>A0A429Z0N6_9HYPH</name>
<gene>
    <name evidence="2" type="ORF">EJC49_07105</name>
</gene>
<dbReference type="RefSeq" id="WP_126698765.1">
    <property type="nucleotide sequence ID" value="NZ_RWKW01000025.1"/>
</dbReference>
<dbReference type="CDD" id="cd00761">
    <property type="entry name" value="Glyco_tranf_GTA_type"/>
    <property type="match status" value="1"/>
</dbReference>
<proteinExistence type="predicted"/>
<protein>
    <submittedName>
        <fullName evidence="2">Glycosyltransferase family 2 protein</fullName>
    </submittedName>
</protein>
<accession>A0A429Z0N6</accession>
<dbReference type="EMBL" id="RWKW01000025">
    <property type="protein sequence ID" value="RST87204.1"/>
    <property type="molecule type" value="Genomic_DNA"/>
</dbReference>
<dbReference type="OrthoDB" id="7265025at2"/>
<dbReference type="GO" id="GO:0016758">
    <property type="term" value="F:hexosyltransferase activity"/>
    <property type="evidence" value="ECO:0007669"/>
    <property type="project" value="UniProtKB-ARBA"/>
</dbReference>
<sequence>MKLSVIVPVFNRERFVAAALRSLLRQRDTIELDIIVVDDGSTDRSRDIVEALAALHGGIRLLTQDNGGVARARNTGLRSLPGDADLVSFLDSDDFSPAGRFIADISHFSDPSIEFVYGRLCKVDRLDDERLLPDADAKLETVRGIQLAAGLFRRSFIDRVGLFNESFQQGEDTDYLFRAFEQRRNAVFTDTVGVYYRQHGDSLTNNSEDMRRGFIRALSLSAQRRRRNPSLARLDTIFGQPDATTVQEA</sequence>
<evidence type="ECO:0000313" key="3">
    <source>
        <dbReference type="Proteomes" id="UP000278398"/>
    </source>
</evidence>
<comment type="caution">
    <text evidence="2">The sequence shown here is derived from an EMBL/GenBank/DDBJ whole genome shotgun (WGS) entry which is preliminary data.</text>
</comment>
<dbReference type="Proteomes" id="UP000278398">
    <property type="component" value="Unassembled WGS sequence"/>
</dbReference>
<keyword evidence="2" id="KW-0808">Transferase</keyword>
<reference evidence="2 3" key="1">
    <citation type="submission" date="2018-12" db="EMBL/GenBank/DDBJ databases">
        <title>Mesorhizobium carbonis sp. nov., isolated from coal mine water.</title>
        <authorList>
            <person name="Xin W."/>
            <person name="Xu Z."/>
            <person name="Xiang F."/>
            <person name="Zhang J."/>
            <person name="Xi L."/>
            <person name="Liu J."/>
        </authorList>
    </citation>
    <scope>NUCLEOTIDE SEQUENCE [LARGE SCALE GENOMIC DNA]</scope>
    <source>
        <strain evidence="2 3">B2.3</strain>
    </source>
</reference>
<dbReference type="InterPro" id="IPR001173">
    <property type="entry name" value="Glyco_trans_2-like"/>
</dbReference>
<evidence type="ECO:0000259" key="1">
    <source>
        <dbReference type="Pfam" id="PF00535"/>
    </source>
</evidence>
<keyword evidence="3" id="KW-1185">Reference proteome</keyword>
<dbReference type="PANTHER" id="PTHR22916">
    <property type="entry name" value="GLYCOSYLTRANSFERASE"/>
    <property type="match status" value="1"/>
</dbReference>
<evidence type="ECO:0000313" key="2">
    <source>
        <dbReference type="EMBL" id="RST87204.1"/>
    </source>
</evidence>
<dbReference type="AlphaFoldDB" id="A0A429Z0N6"/>
<dbReference type="InterPro" id="IPR029044">
    <property type="entry name" value="Nucleotide-diphossugar_trans"/>
</dbReference>
<dbReference type="Gene3D" id="3.90.550.10">
    <property type="entry name" value="Spore Coat Polysaccharide Biosynthesis Protein SpsA, Chain A"/>
    <property type="match status" value="1"/>
</dbReference>
<dbReference type="PANTHER" id="PTHR22916:SF3">
    <property type="entry name" value="UDP-GLCNAC:BETAGAL BETA-1,3-N-ACETYLGLUCOSAMINYLTRANSFERASE-LIKE PROTEIN 1"/>
    <property type="match status" value="1"/>
</dbReference>
<dbReference type="Pfam" id="PF00535">
    <property type="entry name" value="Glycos_transf_2"/>
    <property type="match status" value="1"/>
</dbReference>